<feature type="domain" description="ATPase AAA-type core" evidence="4">
    <location>
        <begin position="49"/>
        <end position="225"/>
    </location>
</feature>
<organism evidence="6 7">
    <name type="scientific">Acer yangbiense</name>
    <dbReference type="NCBI Taxonomy" id="1000413"/>
    <lineage>
        <taxon>Eukaryota</taxon>
        <taxon>Viridiplantae</taxon>
        <taxon>Streptophyta</taxon>
        <taxon>Embryophyta</taxon>
        <taxon>Tracheophyta</taxon>
        <taxon>Spermatophyta</taxon>
        <taxon>Magnoliopsida</taxon>
        <taxon>eudicotyledons</taxon>
        <taxon>Gunneridae</taxon>
        <taxon>Pentapetalae</taxon>
        <taxon>rosids</taxon>
        <taxon>malvids</taxon>
        <taxon>Sapindales</taxon>
        <taxon>Sapindaceae</taxon>
        <taxon>Hippocastanoideae</taxon>
        <taxon>Acereae</taxon>
        <taxon>Acer</taxon>
    </lineage>
</organism>
<dbReference type="InterPro" id="IPR003959">
    <property type="entry name" value="ATPase_AAA_core"/>
</dbReference>
<evidence type="ECO:0000313" key="7">
    <source>
        <dbReference type="Proteomes" id="UP000323000"/>
    </source>
</evidence>
<evidence type="ECO:0000256" key="1">
    <source>
        <dbReference type="ARBA" id="ARBA00022741"/>
    </source>
</evidence>
<dbReference type="Gene3D" id="3.40.50.300">
    <property type="entry name" value="P-loop containing nucleotide triphosphate hydrolases"/>
    <property type="match status" value="1"/>
</dbReference>
<dbReference type="AlphaFoldDB" id="A0A5C7HDD9"/>
<dbReference type="OrthoDB" id="47330at2759"/>
<dbReference type="PANTHER" id="PTHR11638">
    <property type="entry name" value="ATP-DEPENDENT CLP PROTEASE"/>
    <property type="match status" value="1"/>
</dbReference>
<dbReference type="EMBL" id="VAHF01000009">
    <property type="protein sequence ID" value="TXG54937.1"/>
    <property type="molecule type" value="Genomic_DNA"/>
</dbReference>
<dbReference type="GO" id="GO:0005524">
    <property type="term" value="F:ATP binding"/>
    <property type="evidence" value="ECO:0007669"/>
    <property type="project" value="UniProtKB-KW"/>
</dbReference>
<dbReference type="PANTHER" id="PTHR11638:SF189">
    <property type="entry name" value="CLP R DOMAIN-CONTAINING PROTEIN"/>
    <property type="match status" value="1"/>
</dbReference>
<dbReference type="InterPro" id="IPR001270">
    <property type="entry name" value="ClpA/B"/>
</dbReference>
<comment type="caution">
    <text evidence="6">The sequence shown here is derived from an EMBL/GenBank/DDBJ whole genome shotgun (WGS) entry which is preliminary data.</text>
</comment>
<dbReference type="InterPro" id="IPR050130">
    <property type="entry name" value="ClpA_ClpB"/>
</dbReference>
<dbReference type="SUPFAM" id="SSF52540">
    <property type="entry name" value="P-loop containing nucleoside triphosphate hydrolases"/>
    <property type="match status" value="1"/>
</dbReference>
<dbReference type="Proteomes" id="UP000323000">
    <property type="component" value="Chromosome 9"/>
</dbReference>
<dbReference type="GO" id="GO:0016887">
    <property type="term" value="F:ATP hydrolysis activity"/>
    <property type="evidence" value="ECO:0007669"/>
    <property type="project" value="InterPro"/>
</dbReference>
<evidence type="ECO:0000259" key="4">
    <source>
        <dbReference type="Pfam" id="PF07724"/>
    </source>
</evidence>
<dbReference type="InterPro" id="IPR019489">
    <property type="entry name" value="Clp_ATPase_C"/>
</dbReference>
<keyword evidence="2" id="KW-0067">ATP-binding</keyword>
<accession>A0A5C7HDD9</accession>
<dbReference type="Pfam" id="PF10431">
    <property type="entry name" value="ClpB_D2-small"/>
    <property type="match status" value="1"/>
</dbReference>
<name>A0A5C7HDD9_9ROSI</name>
<feature type="region of interest" description="Disordered" evidence="3">
    <location>
        <begin position="169"/>
        <end position="201"/>
    </location>
</feature>
<evidence type="ECO:0000259" key="5">
    <source>
        <dbReference type="Pfam" id="PF10431"/>
    </source>
</evidence>
<dbReference type="GO" id="GO:0034605">
    <property type="term" value="P:cellular response to heat"/>
    <property type="evidence" value="ECO:0007669"/>
    <property type="project" value="TreeGrafter"/>
</dbReference>
<dbReference type="CDD" id="cd19499">
    <property type="entry name" value="RecA-like_ClpB_Hsp104-like"/>
    <property type="match status" value="1"/>
</dbReference>
<sequence>MVPGMFSGQRLFQIEKALQKHIIGQSEAIGAVSRVIRRAGIGIGNSNSPIGSFLFAGPLGVGKTLLAKSLAMEYFGSKESIIKLNMNEYTEKDSVSTLTETVQNRPHSVILLHDIHKAHHNVLKAMIQILRDGRLTDSKGLTVHFNRNIIIMTSSSAIGYHHNSDYEDYSYSDDDDSYDDSDDDDYSDDDDSDDDDDSTFEKSKANLGKDLERMLGSELFNSIDEVIVFKQLGVSGLKEIVETMIKEVCEKLIKTKNIKLTVTENFKEKLAKEAYGDNKCLNRVVCLKKAFRRLLVDNITMGILNERVKEGAVTMDIDSFGNVHYSILPAFLLLRRPTIFVLKFYDNIILCASARHLSSLL</sequence>
<dbReference type="GO" id="GO:0005737">
    <property type="term" value="C:cytoplasm"/>
    <property type="evidence" value="ECO:0007669"/>
    <property type="project" value="TreeGrafter"/>
</dbReference>
<gene>
    <name evidence="6" type="ORF">EZV62_020193</name>
</gene>
<evidence type="ECO:0000256" key="3">
    <source>
        <dbReference type="SAM" id="MobiDB-lite"/>
    </source>
</evidence>
<dbReference type="Gene3D" id="1.10.8.60">
    <property type="match status" value="1"/>
</dbReference>
<dbReference type="PRINTS" id="PR00300">
    <property type="entry name" value="CLPPROTEASEA"/>
</dbReference>
<evidence type="ECO:0000256" key="2">
    <source>
        <dbReference type="ARBA" id="ARBA00022840"/>
    </source>
</evidence>
<evidence type="ECO:0000313" key="6">
    <source>
        <dbReference type="EMBL" id="TXG54937.1"/>
    </source>
</evidence>
<dbReference type="Pfam" id="PF07724">
    <property type="entry name" value="AAA_2"/>
    <property type="match status" value="1"/>
</dbReference>
<reference evidence="7" key="1">
    <citation type="journal article" date="2019" name="Gigascience">
        <title>De novo genome assembly of the endangered Acer yangbiense, a plant species with extremely small populations endemic to Yunnan Province, China.</title>
        <authorList>
            <person name="Yang J."/>
            <person name="Wariss H.M."/>
            <person name="Tao L."/>
            <person name="Zhang R."/>
            <person name="Yun Q."/>
            <person name="Hollingsworth P."/>
            <person name="Dao Z."/>
            <person name="Luo G."/>
            <person name="Guo H."/>
            <person name="Ma Y."/>
            <person name="Sun W."/>
        </authorList>
    </citation>
    <scope>NUCLEOTIDE SEQUENCE [LARGE SCALE GENOMIC DNA]</scope>
    <source>
        <strain evidence="7">cv. Malutang</strain>
    </source>
</reference>
<keyword evidence="1" id="KW-0547">Nucleotide-binding</keyword>
<feature type="domain" description="Clp ATPase C-terminal" evidence="5">
    <location>
        <begin position="236"/>
        <end position="275"/>
    </location>
</feature>
<dbReference type="InterPro" id="IPR027417">
    <property type="entry name" value="P-loop_NTPase"/>
</dbReference>
<proteinExistence type="predicted"/>
<feature type="compositionally biased region" description="Acidic residues" evidence="3">
    <location>
        <begin position="169"/>
        <end position="198"/>
    </location>
</feature>
<keyword evidence="7" id="KW-1185">Reference proteome</keyword>
<protein>
    <recommendedName>
        <fullName evidence="8">AAA+ ATPase domain-containing protein</fullName>
    </recommendedName>
</protein>
<evidence type="ECO:0008006" key="8">
    <source>
        <dbReference type="Google" id="ProtNLM"/>
    </source>
</evidence>